<evidence type="ECO:0000313" key="1">
    <source>
        <dbReference type="EMBL" id="JAH71224.1"/>
    </source>
</evidence>
<sequence>MQNVTFIGLNRSMQGVIVYIK</sequence>
<proteinExistence type="predicted"/>
<dbReference type="EMBL" id="GBXM01037353">
    <property type="protein sequence ID" value="JAH71224.1"/>
    <property type="molecule type" value="Transcribed_RNA"/>
</dbReference>
<dbReference type="AlphaFoldDB" id="A0A0E9UZE1"/>
<reference evidence="1" key="1">
    <citation type="submission" date="2014-11" db="EMBL/GenBank/DDBJ databases">
        <authorList>
            <person name="Amaro Gonzalez C."/>
        </authorList>
    </citation>
    <scope>NUCLEOTIDE SEQUENCE</scope>
</reference>
<protein>
    <submittedName>
        <fullName evidence="1">Uncharacterized protein</fullName>
    </submittedName>
</protein>
<name>A0A0E9UZE1_ANGAN</name>
<accession>A0A0E9UZE1</accession>
<reference evidence="1" key="2">
    <citation type="journal article" date="2015" name="Fish Shellfish Immunol.">
        <title>Early steps in the European eel (Anguilla anguilla)-Vibrio vulnificus interaction in the gills: Role of the RtxA13 toxin.</title>
        <authorList>
            <person name="Callol A."/>
            <person name="Pajuelo D."/>
            <person name="Ebbesson L."/>
            <person name="Teles M."/>
            <person name="MacKenzie S."/>
            <person name="Amaro C."/>
        </authorList>
    </citation>
    <scope>NUCLEOTIDE SEQUENCE</scope>
</reference>
<organism evidence="1">
    <name type="scientific">Anguilla anguilla</name>
    <name type="common">European freshwater eel</name>
    <name type="synonym">Muraena anguilla</name>
    <dbReference type="NCBI Taxonomy" id="7936"/>
    <lineage>
        <taxon>Eukaryota</taxon>
        <taxon>Metazoa</taxon>
        <taxon>Chordata</taxon>
        <taxon>Craniata</taxon>
        <taxon>Vertebrata</taxon>
        <taxon>Euteleostomi</taxon>
        <taxon>Actinopterygii</taxon>
        <taxon>Neopterygii</taxon>
        <taxon>Teleostei</taxon>
        <taxon>Anguilliformes</taxon>
        <taxon>Anguillidae</taxon>
        <taxon>Anguilla</taxon>
    </lineage>
</organism>